<reference evidence="1 2" key="1">
    <citation type="submission" date="2011-08" db="EMBL/GenBank/DDBJ databases">
        <authorList>
            <person name="Weinstock G."/>
            <person name="Sodergren E."/>
            <person name="Clifton S."/>
            <person name="Fulton L."/>
            <person name="Fulton B."/>
            <person name="Courtney L."/>
            <person name="Fronick C."/>
            <person name="Harrison M."/>
            <person name="Strong C."/>
            <person name="Farmer C."/>
            <person name="Delahaunty K."/>
            <person name="Markovic C."/>
            <person name="Hall O."/>
            <person name="Minx P."/>
            <person name="Tomlinson C."/>
            <person name="Mitreva M."/>
            <person name="Hou S."/>
            <person name="Chen J."/>
            <person name="Wollam A."/>
            <person name="Pepin K.H."/>
            <person name="Johnson M."/>
            <person name="Bhonagiri V."/>
            <person name="Zhang X."/>
            <person name="Suruliraj S."/>
            <person name="Warren W."/>
            <person name="Chinwalla A."/>
            <person name="Mardis E.R."/>
            <person name="Wilson R.K."/>
        </authorList>
    </citation>
    <scope>NUCLEOTIDE SEQUENCE [LARGE SCALE GENOMIC DNA]</scope>
    <source>
        <strain evidence="1 2">DSM 18206</strain>
    </source>
</reference>
<evidence type="ECO:0000313" key="2">
    <source>
        <dbReference type="Proteomes" id="UP000004407"/>
    </source>
</evidence>
<proteinExistence type="predicted"/>
<evidence type="ECO:0000313" key="1">
    <source>
        <dbReference type="EMBL" id="EHJ39636.1"/>
    </source>
</evidence>
<name>G6AY69_9BACT</name>
<sequence>MAYQSQNEFQTPHFRSILYIMCEYRKAHQPFIGSPFQCCKLTTNFSYSARYAHFLGFIIQTNCLNMQNLVNFAPSLYSVD</sequence>
<protein>
    <submittedName>
        <fullName evidence="1">Uncharacterized protein</fullName>
    </submittedName>
</protein>
<dbReference type="AlphaFoldDB" id="G6AY69"/>
<accession>G6AY69</accession>
<comment type="caution">
    <text evidence="1">The sequence shown here is derived from an EMBL/GenBank/DDBJ whole genome shotgun (WGS) entry which is preliminary data.</text>
</comment>
<dbReference type="EMBL" id="AFZZ01000138">
    <property type="protein sequence ID" value="EHJ39636.1"/>
    <property type="molecule type" value="Genomic_DNA"/>
</dbReference>
<gene>
    <name evidence="1" type="ORF">HMPREF0673_01579</name>
</gene>
<organism evidence="1 2">
    <name type="scientific">Leyella stercorea DSM 18206</name>
    <dbReference type="NCBI Taxonomy" id="1002367"/>
    <lineage>
        <taxon>Bacteria</taxon>
        <taxon>Pseudomonadati</taxon>
        <taxon>Bacteroidota</taxon>
        <taxon>Bacteroidia</taxon>
        <taxon>Bacteroidales</taxon>
        <taxon>Prevotellaceae</taxon>
        <taxon>Leyella</taxon>
    </lineage>
</organism>
<dbReference type="HOGENOM" id="CLU_2586837_0_0_10"/>
<dbReference type="Proteomes" id="UP000004407">
    <property type="component" value="Unassembled WGS sequence"/>
</dbReference>